<dbReference type="InterPro" id="IPR004680">
    <property type="entry name" value="Cit_transptr-like_dom"/>
</dbReference>
<dbReference type="CDD" id="cd01118">
    <property type="entry name" value="ArsB_permease"/>
    <property type="match status" value="1"/>
</dbReference>
<name>A0A3N0BVK5_9SPHI</name>
<feature type="transmembrane region" description="Helical" evidence="8">
    <location>
        <begin position="315"/>
        <end position="343"/>
    </location>
</feature>
<evidence type="ECO:0000256" key="4">
    <source>
        <dbReference type="ARBA" id="ARBA00022475"/>
    </source>
</evidence>
<dbReference type="InterPro" id="IPR000802">
    <property type="entry name" value="Arsenical_pump_ArsB"/>
</dbReference>
<evidence type="ECO:0000256" key="3">
    <source>
        <dbReference type="ARBA" id="ARBA00022448"/>
    </source>
</evidence>
<comment type="caution">
    <text evidence="10">The sequence shown here is derived from an EMBL/GenBank/DDBJ whole genome shotgun (WGS) entry which is preliminary data.</text>
</comment>
<feature type="transmembrane region" description="Helical" evidence="8">
    <location>
        <begin position="392"/>
        <end position="413"/>
    </location>
</feature>
<feature type="transmembrane region" description="Helical" evidence="8">
    <location>
        <begin position="137"/>
        <end position="156"/>
    </location>
</feature>
<dbReference type="GO" id="GO:0005886">
    <property type="term" value="C:plasma membrane"/>
    <property type="evidence" value="ECO:0007669"/>
    <property type="project" value="UniProtKB-SubCell"/>
</dbReference>
<dbReference type="PRINTS" id="PR00758">
    <property type="entry name" value="ARSENICPUMP"/>
</dbReference>
<sequence length="414" mass="44031">MNNAAIWIISGLSIAGVIIRPFKCSEAYYAITGAILLIIFKFLNPAAAISGVLKGLDVYLFLIGMMLLAETAREERLFDWLAAHATLLSKGSSVRLFALIYLVGIFVTTFLSNDAAAVVLTPAVAAAVKAAKFEKPLPYLLICAFIANAASFVLPISNPANLVIYGEHLPALGQWLSYYTVPSIAAILVTYFSLYYTQREDLKQKINLNISLPPFEDGAKAAMIGIGFTAVLLLVCSALDYPLGLPTAVTGILTSLLVLLRSKKSPVKIIKGVSWGVIPLVAGLFIIVEALNQTGLTSTITAQLNVAVTRWGDGAVWLVGGITALGCNLMNNLPAGLIAGNVMQQAHSSGLIQRAVLIGVDIGPNLSITGSLATILWLVALRKEKQDVSAWQFLKIGSVVMTLALLSALACLFI</sequence>
<keyword evidence="11" id="KW-1185">Reference proteome</keyword>
<dbReference type="Pfam" id="PF03600">
    <property type="entry name" value="CitMHS"/>
    <property type="match status" value="1"/>
</dbReference>
<feature type="transmembrane region" description="Helical" evidence="8">
    <location>
        <begin position="241"/>
        <end position="260"/>
    </location>
</feature>
<keyword evidence="7 8" id="KW-0472">Membrane</keyword>
<feature type="transmembrane region" description="Helical" evidence="8">
    <location>
        <begin position="355"/>
        <end position="380"/>
    </location>
</feature>
<dbReference type="EMBL" id="RBEE01000014">
    <property type="protein sequence ID" value="RNL53455.1"/>
    <property type="molecule type" value="Genomic_DNA"/>
</dbReference>
<evidence type="ECO:0000313" key="10">
    <source>
        <dbReference type="EMBL" id="RNL53455.1"/>
    </source>
</evidence>
<dbReference type="PANTHER" id="PTHR43302:SF5">
    <property type="entry name" value="TRANSPORTER ARSB-RELATED"/>
    <property type="match status" value="1"/>
</dbReference>
<feature type="transmembrane region" description="Helical" evidence="8">
    <location>
        <begin position="5"/>
        <end position="22"/>
    </location>
</feature>
<evidence type="ECO:0000256" key="5">
    <source>
        <dbReference type="ARBA" id="ARBA00022692"/>
    </source>
</evidence>
<dbReference type="AlphaFoldDB" id="A0A3N0BVK5"/>
<dbReference type="Proteomes" id="UP000274046">
    <property type="component" value="Unassembled WGS sequence"/>
</dbReference>
<feature type="transmembrane region" description="Helical" evidence="8">
    <location>
        <begin position="272"/>
        <end position="291"/>
    </location>
</feature>
<evidence type="ECO:0000313" key="11">
    <source>
        <dbReference type="Proteomes" id="UP000274046"/>
    </source>
</evidence>
<evidence type="ECO:0000259" key="9">
    <source>
        <dbReference type="Pfam" id="PF03600"/>
    </source>
</evidence>
<evidence type="ECO:0000256" key="1">
    <source>
        <dbReference type="ARBA" id="ARBA00004651"/>
    </source>
</evidence>
<evidence type="ECO:0000256" key="2">
    <source>
        <dbReference type="ARBA" id="ARBA00009843"/>
    </source>
</evidence>
<keyword evidence="6 8" id="KW-1133">Transmembrane helix</keyword>
<feature type="domain" description="Citrate transporter-like" evidence="9">
    <location>
        <begin position="27"/>
        <end position="346"/>
    </location>
</feature>
<accession>A0A3N0BVK5</accession>
<keyword evidence="5 8" id="KW-0812">Transmembrane</keyword>
<feature type="transmembrane region" description="Helical" evidence="8">
    <location>
        <begin position="28"/>
        <end position="44"/>
    </location>
</feature>
<comment type="similarity">
    <text evidence="2">Belongs to the CitM (TC 2.A.11) transporter family.</text>
</comment>
<feature type="transmembrane region" description="Helical" evidence="8">
    <location>
        <begin position="176"/>
        <end position="197"/>
    </location>
</feature>
<dbReference type="GO" id="GO:0015105">
    <property type="term" value="F:arsenite transmembrane transporter activity"/>
    <property type="evidence" value="ECO:0007669"/>
    <property type="project" value="InterPro"/>
</dbReference>
<feature type="transmembrane region" description="Helical" evidence="8">
    <location>
        <begin position="96"/>
        <end position="125"/>
    </location>
</feature>
<reference evidence="10 11" key="1">
    <citation type="submission" date="2018-10" db="EMBL/GenBank/DDBJ databases">
        <title>Genome sequencing of Pedobacter jejuensis TNB23.</title>
        <authorList>
            <person name="Cho Y.-J."/>
            <person name="Cho A."/>
            <person name="Kim O.-S."/>
        </authorList>
    </citation>
    <scope>NUCLEOTIDE SEQUENCE [LARGE SCALE GENOMIC DNA]</scope>
    <source>
        <strain evidence="10 11">TNB23</strain>
    </source>
</reference>
<evidence type="ECO:0000256" key="6">
    <source>
        <dbReference type="ARBA" id="ARBA00022989"/>
    </source>
</evidence>
<proteinExistence type="inferred from homology"/>
<dbReference type="OrthoDB" id="9774335at2"/>
<comment type="subcellular location">
    <subcellularLocation>
        <location evidence="1">Cell membrane</location>
        <topology evidence="1">Multi-pass membrane protein</topology>
    </subcellularLocation>
</comment>
<gene>
    <name evidence="10" type="ORF">D7004_10260</name>
</gene>
<keyword evidence="3" id="KW-0813">Transport</keyword>
<evidence type="ECO:0000256" key="8">
    <source>
        <dbReference type="SAM" id="Phobius"/>
    </source>
</evidence>
<evidence type="ECO:0000256" key="7">
    <source>
        <dbReference type="ARBA" id="ARBA00023136"/>
    </source>
</evidence>
<keyword evidence="4" id="KW-1003">Cell membrane</keyword>
<feature type="transmembrane region" description="Helical" evidence="8">
    <location>
        <begin position="218"/>
        <end position="235"/>
    </location>
</feature>
<dbReference type="PANTHER" id="PTHR43302">
    <property type="entry name" value="TRANSPORTER ARSB-RELATED"/>
    <property type="match status" value="1"/>
</dbReference>
<dbReference type="RefSeq" id="WP_123205777.1">
    <property type="nucleotide sequence ID" value="NZ_RBEE01000014.1"/>
</dbReference>
<protein>
    <submittedName>
        <fullName evidence="10">Arsenic transporter</fullName>
    </submittedName>
</protein>
<organism evidence="10 11">
    <name type="scientific">Pedobacter jejuensis</name>
    <dbReference type="NCBI Taxonomy" id="1268550"/>
    <lineage>
        <taxon>Bacteria</taxon>
        <taxon>Pseudomonadati</taxon>
        <taxon>Bacteroidota</taxon>
        <taxon>Sphingobacteriia</taxon>
        <taxon>Sphingobacteriales</taxon>
        <taxon>Sphingobacteriaceae</taxon>
        <taxon>Pedobacter</taxon>
    </lineage>
</organism>